<evidence type="ECO:0000259" key="1">
    <source>
        <dbReference type="Pfam" id="PF01507"/>
    </source>
</evidence>
<feature type="domain" description="Phosphoadenosine phosphosulphate reductase" evidence="1">
    <location>
        <begin position="9"/>
        <end position="136"/>
    </location>
</feature>
<dbReference type="InterPro" id="IPR002500">
    <property type="entry name" value="PAPS_reduct_dom"/>
</dbReference>
<dbReference type="SUPFAM" id="SSF52402">
    <property type="entry name" value="Adenine nucleotide alpha hydrolases-like"/>
    <property type="match status" value="1"/>
</dbReference>
<dbReference type="RefSeq" id="WP_123324812.1">
    <property type="nucleotide sequence ID" value="NZ_JBHRSX010000022.1"/>
</dbReference>
<comment type="caution">
    <text evidence="2">The sequence shown here is derived from an EMBL/GenBank/DDBJ whole genome shotgun (WGS) entry which is preliminary data.</text>
</comment>
<dbReference type="Proteomes" id="UP001595477">
    <property type="component" value="Unassembled WGS sequence"/>
</dbReference>
<reference evidence="3" key="1">
    <citation type="journal article" date="2019" name="Int. J. Syst. Evol. Microbiol.">
        <title>The Global Catalogue of Microorganisms (GCM) 10K type strain sequencing project: providing services to taxonomists for standard genome sequencing and annotation.</title>
        <authorList>
            <consortium name="The Broad Institute Genomics Platform"/>
            <consortium name="The Broad Institute Genome Sequencing Center for Infectious Disease"/>
            <person name="Wu L."/>
            <person name="Ma J."/>
        </authorList>
    </citation>
    <scope>NUCLEOTIDE SEQUENCE [LARGE SCALE GENOMIC DNA]</scope>
    <source>
        <strain evidence="3">KCTC 52449</strain>
    </source>
</reference>
<dbReference type="Gene3D" id="3.40.50.620">
    <property type="entry name" value="HUPs"/>
    <property type="match status" value="1"/>
</dbReference>
<dbReference type="InterPro" id="IPR014729">
    <property type="entry name" value="Rossmann-like_a/b/a_fold"/>
</dbReference>
<sequence>MDSNKTLHVLGLSGGKDSAALAMYMRDNYPDLDIHYYFTDTGKELPEVNIFIDKLRGYLGKEIIDPYEEVFTSNRKKKDFDYHLEQHKNYLPSPQARWCTIQMKLVPFEQWVKKKIEEEGFTEIISYVGIRADEPERDGFLTNNVTEEFITIKMPFREDGLNRQDILNILQQADLYSDDEEVKAFREVKLGCNGIEQMLPEELLFGHFEQRLKLIKSNPNHPYYGSNIDVSTLAKVVSAMDQGKPGYYGWRSRSGCTFCFYQQKIEWLRLMEIYPDAYEEAKQYEKAAEDERPDGTFYWLGKGTPLSVLEDEERKQKILENHKKRYDRFVKKQERQRARNPLQKIIYFSDVDVMDEIYDQAEGGGACVTCYK</sequence>
<evidence type="ECO:0000313" key="3">
    <source>
        <dbReference type="Proteomes" id="UP001595477"/>
    </source>
</evidence>
<evidence type="ECO:0000313" key="2">
    <source>
        <dbReference type="EMBL" id="MFC3202456.1"/>
    </source>
</evidence>
<organism evidence="2 3">
    <name type="scientific">Alteromonas oceani</name>
    <dbReference type="NCBI Taxonomy" id="2071609"/>
    <lineage>
        <taxon>Bacteria</taxon>
        <taxon>Pseudomonadati</taxon>
        <taxon>Pseudomonadota</taxon>
        <taxon>Gammaproteobacteria</taxon>
        <taxon>Alteromonadales</taxon>
        <taxon>Alteromonadaceae</taxon>
        <taxon>Alteromonas/Salinimonas group</taxon>
        <taxon>Alteromonas</taxon>
    </lineage>
</organism>
<dbReference type="InterPro" id="IPR050128">
    <property type="entry name" value="Sulfate_adenylyltrnsfr_sub2"/>
</dbReference>
<name>A0ABV7JWZ5_9ALTE</name>
<dbReference type="PANTHER" id="PTHR43196:SF2">
    <property type="entry name" value="PHOSPHOADENOSINE PHOSPHOSULFATE REDUCTASE"/>
    <property type="match status" value="1"/>
</dbReference>
<proteinExistence type="predicted"/>
<dbReference type="PANTHER" id="PTHR43196">
    <property type="entry name" value="SULFATE ADENYLYLTRANSFERASE SUBUNIT 2"/>
    <property type="match status" value="1"/>
</dbReference>
<keyword evidence="3" id="KW-1185">Reference proteome</keyword>
<protein>
    <submittedName>
        <fullName evidence="2">Phosphoadenosine phosphosulfate reductase family protein</fullName>
    </submittedName>
</protein>
<dbReference type="EMBL" id="JBHRSX010000022">
    <property type="protein sequence ID" value="MFC3202456.1"/>
    <property type="molecule type" value="Genomic_DNA"/>
</dbReference>
<gene>
    <name evidence="2" type="ORF">ACFOEW_11580</name>
</gene>
<dbReference type="Pfam" id="PF01507">
    <property type="entry name" value="PAPS_reduct"/>
    <property type="match status" value="1"/>
</dbReference>
<accession>A0ABV7JWZ5</accession>